<dbReference type="InterPro" id="IPR002541">
    <property type="entry name" value="Cyt_c_assembly"/>
</dbReference>
<feature type="transmembrane region" description="Helical" evidence="6">
    <location>
        <begin position="133"/>
        <end position="156"/>
    </location>
</feature>
<evidence type="ECO:0000256" key="1">
    <source>
        <dbReference type="ARBA" id="ARBA00004141"/>
    </source>
</evidence>
<dbReference type="PATRIC" id="fig|85874.4.peg.1326"/>
<reference evidence="9" key="1">
    <citation type="journal article" date="2015" name="MBio">
        <title>Genome-Resolved Metagenomic Analysis Reveals Roles for Candidate Phyla and Other Microbial Community Members in Biogeochemical Transformations in Oil Reservoirs.</title>
        <authorList>
            <person name="Hu P."/>
            <person name="Tom L."/>
            <person name="Singh A."/>
            <person name="Thomas B.C."/>
            <person name="Baker B.J."/>
            <person name="Piceno Y.M."/>
            <person name="Andersen G.L."/>
            <person name="Banfield J.F."/>
        </authorList>
    </citation>
    <scope>NUCLEOTIDE SEQUENCE [LARGE SCALE GENOMIC DNA]</scope>
</reference>
<proteinExistence type="predicted"/>
<comment type="subcellular location">
    <subcellularLocation>
        <location evidence="1">Membrane</location>
        <topology evidence="1">Multi-pass membrane protein</topology>
    </subcellularLocation>
</comment>
<feature type="transmembrane region" description="Helical" evidence="6">
    <location>
        <begin position="232"/>
        <end position="253"/>
    </location>
</feature>
<evidence type="ECO:0000256" key="2">
    <source>
        <dbReference type="ARBA" id="ARBA00022692"/>
    </source>
</evidence>
<keyword evidence="4 6" id="KW-1133">Transmembrane helix</keyword>
<evidence type="ECO:0000256" key="5">
    <source>
        <dbReference type="ARBA" id="ARBA00023136"/>
    </source>
</evidence>
<dbReference type="InterPro" id="IPR045062">
    <property type="entry name" value="Cyt_c_biogenesis_CcsA/CcmC"/>
</dbReference>
<feature type="transmembrane region" description="Helical" evidence="6">
    <location>
        <begin position="33"/>
        <end position="52"/>
    </location>
</feature>
<keyword evidence="5 6" id="KW-0472">Membrane</keyword>
<keyword evidence="2 6" id="KW-0812">Transmembrane</keyword>
<name>A0A101FER2_9THEO</name>
<evidence type="ECO:0000313" key="8">
    <source>
        <dbReference type="EMBL" id="KUK35683.1"/>
    </source>
</evidence>
<dbReference type="PANTHER" id="PTHR30071:SF1">
    <property type="entry name" value="CYTOCHROME B_B6 PROTEIN-RELATED"/>
    <property type="match status" value="1"/>
</dbReference>
<dbReference type="Pfam" id="PF01578">
    <property type="entry name" value="Cytochrom_C_asm"/>
    <property type="match status" value="1"/>
</dbReference>
<accession>A0A101FER2</accession>
<organism evidence="8 9">
    <name type="scientific">Thermacetogenium phaeum</name>
    <dbReference type="NCBI Taxonomy" id="85874"/>
    <lineage>
        <taxon>Bacteria</taxon>
        <taxon>Bacillati</taxon>
        <taxon>Bacillota</taxon>
        <taxon>Clostridia</taxon>
        <taxon>Thermoanaerobacterales</taxon>
        <taxon>Thermoanaerobacteraceae</taxon>
        <taxon>Thermacetogenium</taxon>
    </lineage>
</organism>
<sequence>MAAIEKASVIAALMFYAAASCCYFAGLKTNKTLRPALLLAAGGLAANLIALINRSVASGRLPLATGYEFLLCFTLITAFLYLVYEIRSKMKNAGGPVMLIAALLLAVIVIFMPEQFYVVTPLMPALKSPWLTAHVSTAVIAYGGFAFAAGLAVMQLRQKGLPDTENAIYKITAAGFAMLSLSIVLGAIWAEQAWGSYWSWDPKEIWALITWIIYAIYLHLHRQRLLSGSGACYMVIAGFILVLFTFFGVNYLMSGLHSYG</sequence>
<evidence type="ECO:0000256" key="4">
    <source>
        <dbReference type="ARBA" id="ARBA00022989"/>
    </source>
</evidence>
<evidence type="ECO:0000259" key="7">
    <source>
        <dbReference type="Pfam" id="PF01578"/>
    </source>
</evidence>
<dbReference type="GO" id="GO:0005886">
    <property type="term" value="C:plasma membrane"/>
    <property type="evidence" value="ECO:0007669"/>
    <property type="project" value="TreeGrafter"/>
</dbReference>
<feature type="transmembrane region" description="Helical" evidence="6">
    <location>
        <begin position="168"/>
        <end position="190"/>
    </location>
</feature>
<dbReference type="AlphaFoldDB" id="A0A101FER2"/>
<gene>
    <name evidence="8" type="ORF">XD66_1608</name>
</gene>
<dbReference type="Proteomes" id="UP000053326">
    <property type="component" value="Unassembled WGS sequence"/>
</dbReference>
<evidence type="ECO:0000256" key="3">
    <source>
        <dbReference type="ARBA" id="ARBA00022748"/>
    </source>
</evidence>
<feature type="transmembrane region" description="Helical" evidence="6">
    <location>
        <begin position="6"/>
        <end position="26"/>
    </location>
</feature>
<feature type="transmembrane region" description="Helical" evidence="6">
    <location>
        <begin position="96"/>
        <end position="113"/>
    </location>
</feature>
<comment type="caution">
    <text evidence="8">The sequence shown here is derived from an EMBL/GenBank/DDBJ whole genome shotgun (WGS) entry which is preliminary data.</text>
</comment>
<keyword evidence="3" id="KW-0201">Cytochrome c-type biogenesis</keyword>
<protein>
    <submittedName>
        <fullName evidence="8">Cytochrome c assembly protein CcsA</fullName>
    </submittedName>
</protein>
<evidence type="ECO:0000256" key="6">
    <source>
        <dbReference type="SAM" id="Phobius"/>
    </source>
</evidence>
<evidence type="ECO:0000313" key="9">
    <source>
        <dbReference type="Proteomes" id="UP000053326"/>
    </source>
</evidence>
<feature type="transmembrane region" description="Helical" evidence="6">
    <location>
        <begin position="64"/>
        <end position="84"/>
    </location>
</feature>
<dbReference type="PANTHER" id="PTHR30071">
    <property type="entry name" value="HEME EXPORTER PROTEIN C"/>
    <property type="match status" value="1"/>
</dbReference>
<dbReference type="PROSITE" id="PS51257">
    <property type="entry name" value="PROKAR_LIPOPROTEIN"/>
    <property type="match status" value="1"/>
</dbReference>
<dbReference type="GO" id="GO:0017004">
    <property type="term" value="P:cytochrome complex assembly"/>
    <property type="evidence" value="ECO:0007669"/>
    <property type="project" value="UniProtKB-KW"/>
</dbReference>
<dbReference type="GO" id="GO:0020037">
    <property type="term" value="F:heme binding"/>
    <property type="evidence" value="ECO:0007669"/>
    <property type="project" value="InterPro"/>
</dbReference>
<feature type="transmembrane region" description="Helical" evidence="6">
    <location>
        <begin position="205"/>
        <end position="220"/>
    </location>
</feature>
<feature type="domain" description="Cytochrome c assembly protein" evidence="7">
    <location>
        <begin position="67"/>
        <end position="257"/>
    </location>
</feature>
<dbReference type="EMBL" id="LGFO01000294">
    <property type="protein sequence ID" value="KUK35683.1"/>
    <property type="molecule type" value="Genomic_DNA"/>
</dbReference>